<organism evidence="2 3">
    <name type="scientific">Devosia marina</name>
    <dbReference type="NCBI Taxonomy" id="2683198"/>
    <lineage>
        <taxon>Bacteria</taxon>
        <taxon>Pseudomonadati</taxon>
        <taxon>Pseudomonadota</taxon>
        <taxon>Alphaproteobacteria</taxon>
        <taxon>Hyphomicrobiales</taxon>
        <taxon>Devosiaceae</taxon>
        <taxon>Devosia</taxon>
    </lineage>
</organism>
<name>A0A7X3FNN9_9HYPH</name>
<proteinExistence type="predicted"/>
<reference evidence="2 3" key="1">
    <citation type="submission" date="2019-12" db="EMBL/GenBank/DDBJ databases">
        <title>Devosia maris sp. nov., isolated from the deep seawater.</title>
        <authorList>
            <person name="Liu Y."/>
        </authorList>
    </citation>
    <scope>NUCLEOTIDE SEQUENCE [LARGE SCALE GENOMIC DNA]</scope>
    <source>
        <strain evidence="2 3">L53-10-65</strain>
    </source>
</reference>
<feature type="region of interest" description="Disordered" evidence="1">
    <location>
        <begin position="1"/>
        <end position="26"/>
    </location>
</feature>
<dbReference type="AlphaFoldDB" id="A0A7X3FNN9"/>
<protein>
    <submittedName>
        <fullName evidence="2">Uncharacterized protein</fullName>
    </submittedName>
</protein>
<evidence type="ECO:0000256" key="1">
    <source>
        <dbReference type="SAM" id="MobiDB-lite"/>
    </source>
</evidence>
<comment type="caution">
    <text evidence="2">The sequence shown here is derived from an EMBL/GenBank/DDBJ whole genome shotgun (WGS) entry which is preliminary data.</text>
</comment>
<accession>A0A7X3FNN9</accession>
<evidence type="ECO:0000313" key="3">
    <source>
        <dbReference type="Proteomes" id="UP000438106"/>
    </source>
</evidence>
<gene>
    <name evidence="2" type="ORF">GO014_02675</name>
</gene>
<keyword evidence="3" id="KW-1185">Reference proteome</keyword>
<sequence>MQSRGEHFGDGRVAPGHARSGEPGCINDGGSWLTSTVRTDETLVGFVHQERVCDYTVGRTDKSMAIATSGEDGLTWANRGSVIAGTDHPLRDQITGEGGFWLLDGHDGFLYADCLRNTDWQTVVARAAAAPDCA</sequence>
<feature type="compositionally biased region" description="Basic and acidic residues" evidence="1">
    <location>
        <begin position="1"/>
        <end position="10"/>
    </location>
</feature>
<evidence type="ECO:0000313" key="2">
    <source>
        <dbReference type="EMBL" id="MVS97934.1"/>
    </source>
</evidence>
<dbReference type="EMBL" id="WQRF01000001">
    <property type="protein sequence ID" value="MVS97934.1"/>
    <property type="molecule type" value="Genomic_DNA"/>
</dbReference>
<dbReference type="Proteomes" id="UP000438106">
    <property type="component" value="Unassembled WGS sequence"/>
</dbReference>
<dbReference type="RefSeq" id="WP_157289022.1">
    <property type="nucleotide sequence ID" value="NZ_WQRF01000001.1"/>
</dbReference>